<protein>
    <submittedName>
        <fullName evidence="1">Uncharacterized protein</fullName>
    </submittedName>
</protein>
<evidence type="ECO:0000313" key="1">
    <source>
        <dbReference type="EMBL" id="CAF0840954.1"/>
    </source>
</evidence>
<dbReference type="AlphaFoldDB" id="A0A813VMY5"/>
<dbReference type="Proteomes" id="UP000663879">
    <property type="component" value="Unassembled WGS sequence"/>
</dbReference>
<proteinExistence type="predicted"/>
<gene>
    <name evidence="1" type="ORF">OXX778_LOCUS8453</name>
</gene>
<accession>A0A813VMY5</accession>
<evidence type="ECO:0000313" key="2">
    <source>
        <dbReference type="Proteomes" id="UP000663879"/>
    </source>
</evidence>
<name>A0A813VMY5_9BILA</name>
<sequence>MIYMLKRARISLRKARGLGFKVSSNLWTNCHANLIKKGARKPLCGDLKESINDYLESNSEIASNRIIKIDDEIINVRYMRISFREAYYSFPRKNELSFSTFYSNVESKFKKPHRLTDLCEYCELGRSIIKDLIQIGKDSDLDLKSKYFEELKKNSLSLSLLSLKEEINEISNSFK</sequence>
<keyword evidence="2" id="KW-1185">Reference proteome</keyword>
<organism evidence="1 2">
    <name type="scientific">Brachionus calyciflorus</name>
    <dbReference type="NCBI Taxonomy" id="104777"/>
    <lineage>
        <taxon>Eukaryota</taxon>
        <taxon>Metazoa</taxon>
        <taxon>Spiralia</taxon>
        <taxon>Gnathifera</taxon>
        <taxon>Rotifera</taxon>
        <taxon>Eurotatoria</taxon>
        <taxon>Monogononta</taxon>
        <taxon>Pseudotrocha</taxon>
        <taxon>Ploima</taxon>
        <taxon>Brachionidae</taxon>
        <taxon>Brachionus</taxon>
    </lineage>
</organism>
<dbReference type="EMBL" id="CAJNOC010001164">
    <property type="protein sequence ID" value="CAF0840954.1"/>
    <property type="molecule type" value="Genomic_DNA"/>
</dbReference>
<comment type="caution">
    <text evidence="1">The sequence shown here is derived from an EMBL/GenBank/DDBJ whole genome shotgun (WGS) entry which is preliminary data.</text>
</comment>
<reference evidence="1" key="1">
    <citation type="submission" date="2021-02" db="EMBL/GenBank/DDBJ databases">
        <authorList>
            <person name="Nowell W R."/>
        </authorList>
    </citation>
    <scope>NUCLEOTIDE SEQUENCE</scope>
    <source>
        <strain evidence="1">Ploen Becks lab</strain>
    </source>
</reference>